<dbReference type="GO" id="GO:0009252">
    <property type="term" value="P:peptidoglycan biosynthetic process"/>
    <property type="evidence" value="ECO:0007669"/>
    <property type="project" value="UniProtKB-UniRule"/>
</dbReference>
<dbReference type="Pfam" id="PF08245">
    <property type="entry name" value="Mur_ligase_M"/>
    <property type="match status" value="1"/>
</dbReference>
<feature type="binding site" evidence="9">
    <location>
        <begin position="110"/>
        <end position="116"/>
    </location>
    <ligand>
        <name>ATP</name>
        <dbReference type="ChEBI" id="CHEBI:30616"/>
    </ligand>
</feature>
<dbReference type="Pfam" id="PF01225">
    <property type="entry name" value="Mur_ligase"/>
    <property type="match status" value="1"/>
</dbReference>
<keyword evidence="7 9" id="KW-0131">Cell cycle</keyword>
<dbReference type="GO" id="GO:0008360">
    <property type="term" value="P:regulation of cell shape"/>
    <property type="evidence" value="ECO:0007669"/>
    <property type="project" value="UniProtKB-KW"/>
</dbReference>
<evidence type="ECO:0000313" key="14">
    <source>
        <dbReference type="Proteomes" id="UP000194798"/>
    </source>
</evidence>
<keyword evidence="3 9" id="KW-0547">Nucleotide-binding</keyword>
<name>A0A251X9N0_9GAMM</name>
<dbReference type="PANTHER" id="PTHR43445">
    <property type="entry name" value="UDP-N-ACETYLMURAMATE--L-ALANINE LIGASE-RELATED"/>
    <property type="match status" value="1"/>
</dbReference>
<evidence type="ECO:0000256" key="4">
    <source>
        <dbReference type="ARBA" id="ARBA00022840"/>
    </source>
</evidence>
<comment type="pathway">
    <text evidence="9">Cell wall biogenesis; peptidoglycan recycling.</text>
</comment>
<dbReference type="GO" id="GO:0005524">
    <property type="term" value="F:ATP binding"/>
    <property type="evidence" value="ECO:0007669"/>
    <property type="project" value="UniProtKB-UniRule"/>
</dbReference>
<dbReference type="GO" id="GO:0106418">
    <property type="term" value="F:UDP-N-acetylmuramate-L-alanyl-gamma-D-glutamyl-meso-2,6-diaminoheptanedioate ligase activity"/>
    <property type="evidence" value="ECO:0007669"/>
    <property type="project" value="UniProtKB-EC"/>
</dbReference>
<evidence type="ECO:0000256" key="7">
    <source>
        <dbReference type="ARBA" id="ARBA00023306"/>
    </source>
</evidence>
<sequence>MHIHLLGIGGTFMAGLALLARQLGHTVTGSDHAIYPPMSQQLAAQQITYFEGYDAAHLSPAPDCVIIGNAMTRGNPEVEEVLNRRLFYCSGPQWLFDHVLRDRWVLAVSGTHGKTTTTSILTWILHHAGLAPGYLIGGIPENFGVSADLGNSAFFVIEADEYDSAFFDKRSKFLHYRPNTLIINNIEYDHADIFKDLAAIQQQFYYLVRALPSQGLIVHAQQSSIETVLQRECWTPRETFGDSHAQWQADTIEDNGCRFQVKYNNKSVGDVNWSIFGQHNVNNALAAIAAARHAGVPVALACEALATFQNVKRRLECRGIVQNIHVYDDFAHHPTAIAVTLAALRAQIGQQRLIAVLEPRSNSMKQGVFRDSLAESLQLADQVIVYQPPQLSWSLAESLARLPQVYLFQNTALLLNHLLSEVKPHDHVLIMSNGHFEQLHDRLLQGLKQQA</sequence>
<dbReference type="NCBIfam" id="TIGR01081">
    <property type="entry name" value="mpl"/>
    <property type="match status" value="1"/>
</dbReference>
<evidence type="ECO:0000256" key="6">
    <source>
        <dbReference type="ARBA" id="ARBA00022984"/>
    </source>
</evidence>
<comment type="similarity">
    <text evidence="9">Belongs to the MurCDEF family. Mpl subfamily.</text>
</comment>
<dbReference type="InterPro" id="IPR050061">
    <property type="entry name" value="MurCDEF_pg_biosynth"/>
</dbReference>
<keyword evidence="2 9" id="KW-0132">Cell division</keyword>
<reference evidence="13 14" key="1">
    <citation type="submission" date="2016-12" db="EMBL/GenBank/DDBJ databases">
        <title>Thioflexothrix psekupsii D3 genome sequencing and assembly.</title>
        <authorList>
            <person name="Fomenkov A."/>
            <person name="Vincze T."/>
            <person name="Grabovich M."/>
            <person name="Anton B.P."/>
            <person name="Dubinina G."/>
            <person name="Orlova M."/>
            <person name="Belousova E."/>
            <person name="Roberts R.J."/>
        </authorList>
    </citation>
    <scope>NUCLEOTIDE SEQUENCE [LARGE SCALE GENOMIC DNA]</scope>
    <source>
        <strain evidence="13">D3</strain>
    </source>
</reference>
<evidence type="ECO:0000256" key="8">
    <source>
        <dbReference type="ARBA" id="ARBA00023316"/>
    </source>
</evidence>
<feature type="domain" description="Mur ligase N-terminal catalytic" evidence="10">
    <location>
        <begin position="2"/>
        <end position="97"/>
    </location>
</feature>
<dbReference type="InterPro" id="IPR013221">
    <property type="entry name" value="Mur_ligase_cen"/>
</dbReference>
<comment type="function">
    <text evidence="9">Reutilizes the intact tripeptide L-alanyl-gamma-D-glutamyl-meso-diaminopimelate by linking it to UDP-N-acetylmuramate.</text>
</comment>
<dbReference type="AlphaFoldDB" id="A0A251X9N0"/>
<evidence type="ECO:0000256" key="3">
    <source>
        <dbReference type="ARBA" id="ARBA00022741"/>
    </source>
</evidence>
<comment type="catalytic activity">
    <reaction evidence="9">
        <text>UDP-N-acetyl-alpha-D-muramate + L-alanyl-gamma-D-glutamyl-meso-2,6-diaminopimelate + ATP = UDP-N-acetyl-alpha-D-muramoyl-L-alanyl-gamma-D-glutamyl-meso-2,6-diaminopimelate + ADP + phosphate + H(+)</text>
        <dbReference type="Rhea" id="RHEA:29563"/>
        <dbReference type="ChEBI" id="CHEBI:15378"/>
        <dbReference type="ChEBI" id="CHEBI:30616"/>
        <dbReference type="ChEBI" id="CHEBI:43474"/>
        <dbReference type="ChEBI" id="CHEBI:61401"/>
        <dbReference type="ChEBI" id="CHEBI:70757"/>
        <dbReference type="ChEBI" id="CHEBI:83905"/>
        <dbReference type="ChEBI" id="CHEBI:456216"/>
        <dbReference type="EC" id="6.3.2.45"/>
    </reaction>
</comment>
<evidence type="ECO:0000256" key="2">
    <source>
        <dbReference type="ARBA" id="ARBA00022618"/>
    </source>
</evidence>
<evidence type="ECO:0000256" key="5">
    <source>
        <dbReference type="ARBA" id="ARBA00022960"/>
    </source>
</evidence>
<dbReference type="Gene3D" id="3.40.1190.10">
    <property type="entry name" value="Mur-like, catalytic domain"/>
    <property type="match status" value="1"/>
</dbReference>
<dbReference type="UniPathway" id="UPA00544"/>
<dbReference type="EMBL" id="MSLT01000012">
    <property type="protein sequence ID" value="OUD14383.1"/>
    <property type="molecule type" value="Genomic_DNA"/>
</dbReference>
<dbReference type="InterPro" id="IPR005757">
    <property type="entry name" value="Mpl"/>
</dbReference>
<evidence type="ECO:0000256" key="9">
    <source>
        <dbReference type="HAMAP-Rule" id="MF_02020"/>
    </source>
</evidence>
<dbReference type="Proteomes" id="UP000194798">
    <property type="component" value="Unassembled WGS sequence"/>
</dbReference>
<organism evidence="13 14">
    <name type="scientific">Thioflexithrix psekupsensis</name>
    <dbReference type="NCBI Taxonomy" id="1570016"/>
    <lineage>
        <taxon>Bacteria</taxon>
        <taxon>Pseudomonadati</taxon>
        <taxon>Pseudomonadota</taxon>
        <taxon>Gammaproteobacteria</taxon>
        <taxon>Thiotrichales</taxon>
        <taxon>Thioflexithrix</taxon>
    </lineage>
</organism>
<keyword evidence="14" id="KW-1185">Reference proteome</keyword>
<evidence type="ECO:0000259" key="10">
    <source>
        <dbReference type="Pfam" id="PF01225"/>
    </source>
</evidence>
<keyword evidence="6 9" id="KW-0573">Peptidoglycan synthesis</keyword>
<feature type="domain" description="Mur ligase central" evidence="12">
    <location>
        <begin position="108"/>
        <end position="291"/>
    </location>
</feature>
<keyword evidence="1 9" id="KW-0436">Ligase</keyword>
<accession>A0A251X9N0</accession>
<dbReference type="SUPFAM" id="SSF53244">
    <property type="entry name" value="MurD-like peptide ligases, peptide-binding domain"/>
    <property type="match status" value="1"/>
</dbReference>
<dbReference type="OrthoDB" id="9804126at2"/>
<evidence type="ECO:0000259" key="11">
    <source>
        <dbReference type="Pfam" id="PF02875"/>
    </source>
</evidence>
<keyword evidence="5 9" id="KW-0133">Cell shape</keyword>
<keyword evidence="8 9" id="KW-0961">Cell wall biogenesis/degradation</keyword>
<keyword evidence="4 9" id="KW-0067">ATP-binding</keyword>
<dbReference type="GO" id="GO:0051301">
    <property type="term" value="P:cell division"/>
    <property type="evidence" value="ECO:0007669"/>
    <property type="project" value="UniProtKB-KW"/>
</dbReference>
<evidence type="ECO:0000313" key="13">
    <source>
        <dbReference type="EMBL" id="OUD14383.1"/>
    </source>
</evidence>
<dbReference type="Pfam" id="PF02875">
    <property type="entry name" value="Mur_ligase_C"/>
    <property type="match status" value="1"/>
</dbReference>
<dbReference type="EC" id="6.3.2.45" evidence="9"/>
<dbReference type="InterPro" id="IPR036615">
    <property type="entry name" value="Mur_ligase_C_dom_sf"/>
</dbReference>
<evidence type="ECO:0000259" key="12">
    <source>
        <dbReference type="Pfam" id="PF08245"/>
    </source>
</evidence>
<dbReference type="RefSeq" id="WP_086488162.1">
    <property type="nucleotide sequence ID" value="NZ_MSLT01000012.1"/>
</dbReference>
<proteinExistence type="inferred from homology"/>
<comment type="cofactor">
    <cofactor evidence="9">
        <name>Mg(2+)</name>
        <dbReference type="ChEBI" id="CHEBI:18420"/>
    </cofactor>
</comment>
<dbReference type="InterPro" id="IPR036565">
    <property type="entry name" value="Mur-like_cat_sf"/>
</dbReference>
<dbReference type="Gene3D" id="3.90.190.20">
    <property type="entry name" value="Mur ligase, C-terminal domain"/>
    <property type="match status" value="1"/>
</dbReference>
<keyword evidence="9" id="KW-0460">Magnesium</keyword>
<dbReference type="Gene3D" id="3.40.50.720">
    <property type="entry name" value="NAD(P)-binding Rossmann-like Domain"/>
    <property type="match status" value="1"/>
</dbReference>
<dbReference type="HAMAP" id="MF_02020">
    <property type="entry name" value="Mpl"/>
    <property type="match status" value="1"/>
</dbReference>
<feature type="domain" description="Mur ligase C-terminal" evidence="11">
    <location>
        <begin position="313"/>
        <end position="434"/>
    </location>
</feature>
<comment type="caution">
    <text evidence="13">The sequence shown here is derived from an EMBL/GenBank/DDBJ whole genome shotgun (WGS) entry which is preliminary data.</text>
</comment>
<evidence type="ECO:0000256" key="1">
    <source>
        <dbReference type="ARBA" id="ARBA00022598"/>
    </source>
</evidence>
<protein>
    <recommendedName>
        <fullName evidence="9">UDP-N-acetylmuramate--L-alanyl-gamma-D-glutamyl-meso-2,6-diaminoheptandioate ligase</fullName>
        <ecNumber evidence="9">6.3.2.45</ecNumber>
    </recommendedName>
    <alternativeName>
        <fullName evidence="9">Murein peptide ligase</fullName>
    </alternativeName>
    <alternativeName>
        <fullName evidence="9">UDP-N-acetylmuramate:L-alanyl-gamma-D-glutamyl-meso-diaminopimelate ligase</fullName>
    </alternativeName>
</protein>
<gene>
    <name evidence="9" type="primary">mpl</name>
    <name evidence="13" type="ORF">TPSD3_08705</name>
</gene>
<dbReference type="InterPro" id="IPR000713">
    <property type="entry name" value="Mur_ligase_N"/>
</dbReference>
<dbReference type="GO" id="GO:0009254">
    <property type="term" value="P:peptidoglycan turnover"/>
    <property type="evidence" value="ECO:0007669"/>
    <property type="project" value="UniProtKB-UniRule"/>
</dbReference>
<dbReference type="GO" id="GO:0071555">
    <property type="term" value="P:cell wall organization"/>
    <property type="evidence" value="ECO:0007669"/>
    <property type="project" value="UniProtKB-KW"/>
</dbReference>
<dbReference type="SUPFAM" id="SSF53623">
    <property type="entry name" value="MurD-like peptide ligases, catalytic domain"/>
    <property type="match status" value="1"/>
</dbReference>
<dbReference type="PANTHER" id="PTHR43445:SF5">
    <property type="entry name" value="UDP-N-ACETYLMURAMATE--L-ALANYL-GAMMA-D-GLUTAMYL-MESO-2,6-DIAMINOHEPTANDIOATE LIGASE"/>
    <property type="match status" value="1"/>
</dbReference>
<dbReference type="SUPFAM" id="SSF51984">
    <property type="entry name" value="MurCD N-terminal domain"/>
    <property type="match status" value="1"/>
</dbReference>
<dbReference type="InterPro" id="IPR004101">
    <property type="entry name" value="Mur_ligase_C"/>
</dbReference>